<evidence type="ECO:0000313" key="18">
    <source>
        <dbReference type="Proteomes" id="UP000192639"/>
    </source>
</evidence>
<dbReference type="InterPro" id="IPR036175">
    <property type="entry name" value="Sec23/24_helical_dom_sf"/>
</dbReference>
<comment type="similarity">
    <text evidence="3 12">Belongs to the SEC23/SEC24 family. SEC23 subfamily.</text>
</comment>
<evidence type="ECO:0000256" key="8">
    <source>
        <dbReference type="ARBA" id="ARBA00022892"/>
    </source>
</evidence>
<dbReference type="VEuPathDB" id="MicrosporidiaDB:ECANGB1_2243"/>
<keyword evidence="12" id="KW-0333">Golgi apparatus</keyword>
<dbReference type="PANTHER" id="PTHR11141:SF0">
    <property type="entry name" value="PROTEIN TRANSPORT PROTEIN SEC23"/>
    <property type="match status" value="1"/>
</dbReference>
<dbReference type="InterPro" id="IPR006896">
    <property type="entry name" value="Sec23/24_trunk_dom"/>
</dbReference>
<dbReference type="Pfam" id="PF04815">
    <property type="entry name" value="Sec23_helical"/>
    <property type="match status" value="1"/>
</dbReference>
<keyword evidence="18" id="KW-1185">Reference proteome</keyword>
<evidence type="ECO:0000256" key="6">
    <source>
        <dbReference type="ARBA" id="ARBA00022824"/>
    </source>
</evidence>
<evidence type="ECO:0000256" key="1">
    <source>
        <dbReference type="ARBA" id="ARBA00004299"/>
    </source>
</evidence>
<keyword evidence="8 12" id="KW-0931">ER-Golgi transport</keyword>
<dbReference type="GO" id="GO:0000139">
    <property type="term" value="C:Golgi membrane"/>
    <property type="evidence" value="ECO:0007669"/>
    <property type="project" value="UniProtKB-SubCell"/>
</dbReference>
<evidence type="ECO:0000256" key="10">
    <source>
        <dbReference type="ARBA" id="ARBA00023136"/>
    </source>
</evidence>
<dbReference type="GO" id="GO:0008270">
    <property type="term" value="F:zinc ion binding"/>
    <property type="evidence" value="ECO:0007669"/>
    <property type="project" value="InterPro"/>
</dbReference>
<evidence type="ECO:0000256" key="3">
    <source>
        <dbReference type="ARBA" id="ARBA00009210"/>
    </source>
</evidence>
<keyword evidence="12" id="KW-0963">Cytoplasm</keyword>
<dbReference type="InterPro" id="IPR006895">
    <property type="entry name" value="Znf_Sec23_Sec24"/>
</dbReference>
<dbReference type="Gene3D" id="2.30.30.380">
    <property type="entry name" value="Zn-finger domain of Sec23/24"/>
    <property type="match status" value="1"/>
</dbReference>
<dbReference type="SUPFAM" id="SSF81995">
    <property type="entry name" value="beta-sandwich domain of Sec23/24"/>
    <property type="match status" value="1"/>
</dbReference>
<evidence type="ECO:0000259" key="14">
    <source>
        <dbReference type="Pfam" id="PF04811"/>
    </source>
</evidence>
<dbReference type="OrthoDB" id="10256289at2759"/>
<dbReference type="InterPro" id="IPR036180">
    <property type="entry name" value="Gelsolin-like_dom_sf"/>
</dbReference>
<organism evidence="17 18">
    <name type="scientific">Enterospora canceri</name>
    <dbReference type="NCBI Taxonomy" id="1081671"/>
    <lineage>
        <taxon>Eukaryota</taxon>
        <taxon>Fungi</taxon>
        <taxon>Fungi incertae sedis</taxon>
        <taxon>Microsporidia</taxon>
        <taxon>Enterocytozoonidae</taxon>
        <taxon>Enterospora</taxon>
    </lineage>
</organism>
<keyword evidence="10 12" id="KW-0472">Membrane</keyword>
<accession>A0A1Y1S5K2</accession>
<evidence type="ECO:0000256" key="2">
    <source>
        <dbReference type="ARBA" id="ARBA00004397"/>
    </source>
</evidence>
<dbReference type="InterPro" id="IPR006900">
    <property type="entry name" value="Sec23/24_helical_dom"/>
</dbReference>
<feature type="domain" description="Sec23/Sec24 trunk" evidence="14">
    <location>
        <begin position="120"/>
        <end position="344"/>
    </location>
</feature>
<keyword evidence="4 12" id="KW-0813">Transport</keyword>
<dbReference type="GO" id="GO:0090110">
    <property type="term" value="P:COPII-coated vesicle cargo loading"/>
    <property type="evidence" value="ECO:0007669"/>
    <property type="project" value="TreeGrafter"/>
</dbReference>
<dbReference type="InterPro" id="IPR029006">
    <property type="entry name" value="ADF-H/Gelsolin-like_dom_sf"/>
</dbReference>
<feature type="domain" description="Sec23/Sec24 helical" evidence="15">
    <location>
        <begin position="457"/>
        <end position="554"/>
    </location>
</feature>
<keyword evidence="5 12" id="KW-0479">Metal-binding</keyword>
<keyword evidence="9 12" id="KW-0653">Protein transport</keyword>
<dbReference type="GO" id="GO:0070971">
    <property type="term" value="C:endoplasmic reticulum exit site"/>
    <property type="evidence" value="ECO:0007669"/>
    <property type="project" value="TreeGrafter"/>
</dbReference>
<evidence type="ECO:0000256" key="7">
    <source>
        <dbReference type="ARBA" id="ARBA00022833"/>
    </source>
</evidence>
<evidence type="ECO:0000256" key="9">
    <source>
        <dbReference type="ARBA" id="ARBA00022927"/>
    </source>
</evidence>
<gene>
    <name evidence="17" type="primary">SEC23</name>
    <name evidence="17" type="ORF">ECANGB1_2243</name>
</gene>
<dbReference type="SUPFAM" id="SSF82919">
    <property type="entry name" value="Zn-finger domain of Sec23/24"/>
    <property type="match status" value="1"/>
</dbReference>
<protein>
    <recommendedName>
        <fullName evidence="12">Protein transport protein SEC23</fullName>
    </recommendedName>
</protein>
<comment type="subcellular location">
    <subcellularLocation>
        <location evidence="12">Cytoplasm</location>
    </subcellularLocation>
    <subcellularLocation>
        <location evidence="1 12">Cytoplasmic vesicle</location>
        <location evidence="1 12">COPII-coated vesicle membrane</location>
        <topology evidence="1 12">Peripheral membrane protein</topology>
        <orientation evidence="1 12">Cytoplasmic side</orientation>
    </subcellularLocation>
    <subcellularLocation>
        <location evidence="2 12">Endoplasmic reticulum membrane</location>
        <topology evidence="2 12">Peripheral membrane protein</topology>
        <orientation evidence="2 12">Cytoplasmic side</orientation>
    </subcellularLocation>
    <subcellularLocation>
        <location evidence="12">Golgi apparatus membrane</location>
        <topology evidence="12">Peripheral membrane protein</topology>
        <orientation evidence="12">Cytoplasmic side</orientation>
    </subcellularLocation>
</comment>
<keyword evidence="7 12" id="KW-0862">Zinc</keyword>
<proteinExistence type="inferred from homology"/>
<evidence type="ECO:0000259" key="16">
    <source>
        <dbReference type="Pfam" id="PF08033"/>
    </source>
</evidence>
<dbReference type="Pfam" id="PF04810">
    <property type="entry name" value="zf-Sec23_Sec24"/>
    <property type="match status" value="1"/>
</dbReference>
<dbReference type="AlphaFoldDB" id="A0A1Y1S5K2"/>
<dbReference type="SUPFAM" id="SSF53300">
    <property type="entry name" value="vWA-like"/>
    <property type="match status" value="1"/>
</dbReference>
<keyword evidence="11 12" id="KW-0968">Cytoplasmic vesicle</keyword>
<name>A0A1Y1S5K2_9MICR</name>
<comment type="function">
    <text evidence="12">Component of the coat protein complex II (COPII) which promotes the formation of transport vesicles from the endoplasmic reticulum (ER). The coat has two main functions, the physical deformation of the endoplasmic reticulum membrane into vesicles and the selection of cargo molecules.</text>
</comment>
<evidence type="ECO:0000256" key="11">
    <source>
        <dbReference type="ARBA" id="ARBA00023329"/>
    </source>
</evidence>
<dbReference type="EMBL" id="LWDP01000083">
    <property type="protein sequence ID" value="ORD93437.1"/>
    <property type="molecule type" value="Genomic_DNA"/>
</dbReference>
<reference evidence="17 18" key="1">
    <citation type="journal article" date="2017" name="Environ. Microbiol.">
        <title>Decay of the glycolytic pathway and adaptation to intranuclear parasitism within Enterocytozoonidae microsporidia.</title>
        <authorList>
            <person name="Wiredu Boakye D."/>
            <person name="Jaroenlak P."/>
            <person name="Prachumwat A."/>
            <person name="Williams T.A."/>
            <person name="Bateman K.S."/>
            <person name="Itsathitphaisarn O."/>
            <person name="Sritunyalucksana K."/>
            <person name="Paszkiewicz K.H."/>
            <person name="Moore K.A."/>
            <person name="Stentiford G.D."/>
            <person name="Williams B.A."/>
        </authorList>
    </citation>
    <scope>NUCLEOTIDE SEQUENCE [LARGE SCALE GENOMIC DNA]</scope>
    <source>
        <strain evidence="17 18">GB1</strain>
    </source>
</reference>
<comment type="caution">
    <text evidence="17">The sequence shown here is derived from an EMBL/GenBank/DDBJ whole genome shotgun (WGS) entry which is preliminary data.</text>
</comment>
<dbReference type="GO" id="GO:0006886">
    <property type="term" value="P:intracellular protein transport"/>
    <property type="evidence" value="ECO:0007669"/>
    <property type="project" value="InterPro"/>
</dbReference>
<evidence type="ECO:0000313" key="17">
    <source>
        <dbReference type="EMBL" id="ORD93437.1"/>
    </source>
</evidence>
<evidence type="ECO:0000259" key="13">
    <source>
        <dbReference type="Pfam" id="PF04810"/>
    </source>
</evidence>
<dbReference type="Proteomes" id="UP000192639">
    <property type="component" value="Unassembled WGS sequence"/>
</dbReference>
<dbReference type="GO" id="GO:0030127">
    <property type="term" value="C:COPII vesicle coat"/>
    <property type="evidence" value="ECO:0007669"/>
    <property type="project" value="InterPro"/>
</dbReference>
<feature type="domain" description="Zinc finger Sec23/Sec24-type" evidence="13">
    <location>
        <begin position="56"/>
        <end position="93"/>
    </location>
</feature>
<dbReference type="GO" id="GO:0005789">
    <property type="term" value="C:endoplasmic reticulum membrane"/>
    <property type="evidence" value="ECO:0007669"/>
    <property type="project" value="UniProtKB-SubCell"/>
</dbReference>
<dbReference type="SUPFAM" id="SSF82754">
    <property type="entry name" value="C-terminal, gelsolin-like domain of Sec23/24"/>
    <property type="match status" value="1"/>
</dbReference>
<sequence>MEEAQSNAEAFQAIEQTEGTRFTWNVWNPSPAKADTVPIAVHYNIKQKCPFLDYEPVVCMKCKGVLSPLAYVDPAQRVWTCSFCSGRNSLPNDLDVENMPELAENATTVEYALTKQSAFPPVFILIIDTSTYDEERHGLMIRSVTKAVDMLPDEAMIGVIQYGTNINVYSFTDEPLKTVYQFSGDFVYEKKNIRGMDDLRLFLVKKCEMEKEIKEVVARMKRDPFPVPNGFRANRCTGAAISFAVSFLEGPFRENPVKYLLFTQGPCTYGPGQVCHREIASEDQANVAKATEFYDEQAGRINDLGHSIDIIGETIADIGYEQMRPLISMTGGAIIIAQDFEERVVMSSLDMLYATDEGSLGIGFNAKIQIKSTPNIKARGFYGDGRQRGSGWSVGCISPTTNLTVHLEPTEAARANSYGYVQILTQFVRSDRRTVLRVTTFARLFSSDKVQLCDSFDEEAACVAQARIFCNHPFENIYDLETSIDKHLIRFTKRYAAWERNSPDSLSLPSTMGYYLNFMFFFRRSFVIQPDGVSQDESAYFKTLLYKLRVSDALKLIKPTLQCFTYQGDVFPTELSTEAMADDVILLMDSFHNVVQWNGLNIMSWIKDGLHKQSEFTFFRDTLDAAKAAGLAMLEERVPAPQYKVTSAGKSQERILVTYLCSSGGSPMHTQKIDYNRFYSALCKHIVSSE</sequence>
<dbReference type="InterPro" id="IPR012990">
    <property type="entry name" value="Beta-sandwich_Sec23_24"/>
</dbReference>
<dbReference type="InterPro" id="IPR036174">
    <property type="entry name" value="Znf_Sec23_Sec24_sf"/>
</dbReference>
<feature type="domain" description="Sec23/Sec24 beta-sandwich" evidence="16">
    <location>
        <begin position="363"/>
        <end position="444"/>
    </location>
</feature>
<dbReference type="InterPro" id="IPR037364">
    <property type="entry name" value="Sec23"/>
</dbReference>
<dbReference type="InterPro" id="IPR036465">
    <property type="entry name" value="vWFA_dom_sf"/>
</dbReference>
<dbReference type="Pfam" id="PF08033">
    <property type="entry name" value="Sec23_BS"/>
    <property type="match status" value="1"/>
</dbReference>
<evidence type="ECO:0000259" key="15">
    <source>
        <dbReference type="Pfam" id="PF04815"/>
    </source>
</evidence>
<dbReference type="Gene3D" id="3.40.50.410">
    <property type="entry name" value="von Willebrand factor, type A domain"/>
    <property type="match status" value="1"/>
</dbReference>
<dbReference type="SUPFAM" id="SSF81811">
    <property type="entry name" value="Helical domain of Sec23/24"/>
    <property type="match status" value="1"/>
</dbReference>
<dbReference type="PANTHER" id="PTHR11141">
    <property type="entry name" value="PROTEIN TRANSPORT PROTEIN SEC23"/>
    <property type="match status" value="1"/>
</dbReference>
<dbReference type="Gene3D" id="3.40.20.10">
    <property type="entry name" value="Severin"/>
    <property type="match status" value="1"/>
</dbReference>
<dbReference type="Gene3D" id="1.20.120.730">
    <property type="entry name" value="Sec23/Sec24 helical domain"/>
    <property type="match status" value="1"/>
</dbReference>
<dbReference type="GO" id="GO:0005096">
    <property type="term" value="F:GTPase activator activity"/>
    <property type="evidence" value="ECO:0007669"/>
    <property type="project" value="TreeGrafter"/>
</dbReference>
<evidence type="ECO:0000256" key="12">
    <source>
        <dbReference type="RuleBase" id="RU365030"/>
    </source>
</evidence>
<keyword evidence="6 12" id="KW-0256">Endoplasmic reticulum</keyword>
<dbReference type="Pfam" id="PF04811">
    <property type="entry name" value="Sec23_trunk"/>
    <property type="match status" value="1"/>
</dbReference>
<evidence type="ECO:0000256" key="4">
    <source>
        <dbReference type="ARBA" id="ARBA00022448"/>
    </source>
</evidence>
<dbReference type="Gene3D" id="2.60.40.1670">
    <property type="entry name" value="beta-sandwich domain of Sec23/24"/>
    <property type="match status" value="1"/>
</dbReference>
<evidence type="ECO:0000256" key="5">
    <source>
        <dbReference type="ARBA" id="ARBA00022723"/>
    </source>
</evidence>